<keyword evidence="4" id="KW-0597">Phosphoprotein</keyword>
<evidence type="ECO:0000256" key="6">
    <source>
        <dbReference type="ARBA" id="ARBA00022989"/>
    </source>
</evidence>
<evidence type="ECO:0000256" key="8">
    <source>
        <dbReference type="PIRNR" id="PIRNR002744"/>
    </source>
</evidence>
<accession>A0AAJ0DS69</accession>
<dbReference type="InterPro" id="IPR001248">
    <property type="entry name" value="Pur-cyt_permease"/>
</dbReference>
<evidence type="ECO:0000256" key="9">
    <source>
        <dbReference type="SAM" id="MobiDB-lite"/>
    </source>
</evidence>
<dbReference type="GO" id="GO:0005886">
    <property type="term" value="C:plasma membrane"/>
    <property type="evidence" value="ECO:0007669"/>
    <property type="project" value="TreeGrafter"/>
</dbReference>
<keyword evidence="6 10" id="KW-1133">Transmembrane helix</keyword>
<keyword evidence="3 8" id="KW-0813">Transport</keyword>
<feature type="transmembrane region" description="Helical" evidence="10">
    <location>
        <begin position="399"/>
        <end position="418"/>
    </location>
</feature>
<dbReference type="InterPro" id="IPR026030">
    <property type="entry name" value="Pur-cyt_permease_Fcy2/21/22"/>
</dbReference>
<evidence type="ECO:0000313" key="12">
    <source>
        <dbReference type="Proteomes" id="UP001271007"/>
    </source>
</evidence>
<feature type="transmembrane region" description="Helical" evidence="10">
    <location>
        <begin position="478"/>
        <end position="494"/>
    </location>
</feature>
<dbReference type="PIRSF" id="PIRSF002744">
    <property type="entry name" value="Pur-cyt_permease"/>
    <property type="match status" value="1"/>
</dbReference>
<dbReference type="EMBL" id="JAWDJX010000008">
    <property type="protein sequence ID" value="KAK3055616.1"/>
    <property type="molecule type" value="Genomic_DNA"/>
</dbReference>
<feature type="transmembrane region" description="Helical" evidence="10">
    <location>
        <begin position="274"/>
        <end position="296"/>
    </location>
</feature>
<feature type="transmembrane region" description="Helical" evidence="10">
    <location>
        <begin position="91"/>
        <end position="117"/>
    </location>
</feature>
<dbReference type="Pfam" id="PF02133">
    <property type="entry name" value="Transp_cyt_pur"/>
    <property type="match status" value="1"/>
</dbReference>
<dbReference type="PANTHER" id="PTHR31806:SF8">
    <property type="entry name" value="TRANSPORTER, PUTATIVE (AFU_ORTHOLOGUE AFUA_2G03000)-RELATED"/>
    <property type="match status" value="1"/>
</dbReference>
<evidence type="ECO:0000256" key="10">
    <source>
        <dbReference type="SAM" id="Phobius"/>
    </source>
</evidence>
<feature type="transmembrane region" description="Helical" evidence="10">
    <location>
        <begin position="241"/>
        <end position="262"/>
    </location>
</feature>
<protein>
    <submittedName>
        <fullName evidence="11">Vitamin B6 transporter</fullName>
    </submittedName>
</protein>
<dbReference type="Gene3D" id="1.10.4160.10">
    <property type="entry name" value="Hydantoin permease"/>
    <property type="match status" value="1"/>
</dbReference>
<evidence type="ECO:0000256" key="5">
    <source>
        <dbReference type="ARBA" id="ARBA00022692"/>
    </source>
</evidence>
<proteinExistence type="inferred from homology"/>
<feature type="transmembrane region" description="Helical" evidence="10">
    <location>
        <begin position="439"/>
        <end position="463"/>
    </location>
</feature>
<dbReference type="PANTHER" id="PTHR31806">
    <property type="entry name" value="PURINE-CYTOSINE PERMEASE FCY2-RELATED"/>
    <property type="match status" value="1"/>
</dbReference>
<feature type="transmembrane region" description="Helical" evidence="10">
    <location>
        <begin position="325"/>
        <end position="347"/>
    </location>
</feature>
<comment type="caution">
    <text evidence="11">The sequence shown here is derived from an EMBL/GenBank/DDBJ whole genome shotgun (WGS) entry which is preliminary data.</text>
</comment>
<dbReference type="GO" id="GO:0022857">
    <property type="term" value="F:transmembrane transporter activity"/>
    <property type="evidence" value="ECO:0007669"/>
    <property type="project" value="InterPro"/>
</dbReference>
<keyword evidence="7 8" id="KW-0472">Membrane</keyword>
<name>A0AAJ0DS69_9PEZI</name>
<evidence type="ECO:0000256" key="1">
    <source>
        <dbReference type="ARBA" id="ARBA00004141"/>
    </source>
</evidence>
<keyword evidence="5 10" id="KW-0812">Transmembrane</keyword>
<dbReference type="FunFam" id="1.10.4160.10:FF:000002">
    <property type="entry name" value="Purine-cytosine permease fcyB"/>
    <property type="match status" value="1"/>
</dbReference>
<comment type="similarity">
    <text evidence="2 8">Belongs to the purine-cytosine permease (2.A.39) family.</text>
</comment>
<evidence type="ECO:0000256" key="3">
    <source>
        <dbReference type="ARBA" id="ARBA00022448"/>
    </source>
</evidence>
<evidence type="ECO:0000256" key="7">
    <source>
        <dbReference type="ARBA" id="ARBA00023136"/>
    </source>
</evidence>
<comment type="subcellular location">
    <subcellularLocation>
        <location evidence="1">Membrane</location>
        <topology evidence="1">Multi-pass membrane protein</topology>
    </subcellularLocation>
</comment>
<organism evidence="11 12">
    <name type="scientific">Extremus antarcticus</name>
    <dbReference type="NCBI Taxonomy" id="702011"/>
    <lineage>
        <taxon>Eukaryota</taxon>
        <taxon>Fungi</taxon>
        <taxon>Dikarya</taxon>
        <taxon>Ascomycota</taxon>
        <taxon>Pezizomycotina</taxon>
        <taxon>Dothideomycetes</taxon>
        <taxon>Dothideomycetidae</taxon>
        <taxon>Mycosphaerellales</taxon>
        <taxon>Extremaceae</taxon>
        <taxon>Extremus</taxon>
    </lineage>
</organism>
<dbReference type="Proteomes" id="UP001271007">
    <property type="component" value="Unassembled WGS sequence"/>
</dbReference>
<feature type="transmembrane region" description="Helical" evidence="10">
    <location>
        <begin position="173"/>
        <end position="195"/>
    </location>
</feature>
<dbReference type="AlphaFoldDB" id="A0AAJ0DS69"/>
<feature type="transmembrane region" description="Helical" evidence="10">
    <location>
        <begin position="202"/>
        <end position="221"/>
    </location>
</feature>
<evidence type="ECO:0000256" key="2">
    <source>
        <dbReference type="ARBA" id="ARBA00008974"/>
    </source>
</evidence>
<keyword evidence="12" id="KW-1185">Reference proteome</keyword>
<evidence type="ECO:0000256" key="4">
    <source>
        <dbReference type="ARBA" id="ARBA00022553"/>
    </source>
</evidence>
<sequence>MPDDELPSSNGHLDSDEKSPSAMRRRYKRVERMLLRYNVESRGIERVLPADRHTTERLGFSQIYMLWVSINLAANNTTLGMLGPTVFSLSFLDSCLCAVFGMLVGCLPVAYIATFGPRSGNRTMVFSRYVMGWWPSKLIVILTLIILLGYCLIDVVIAGQILSAVSTNDSLSIVVGIIITGTISWAVTTFGYSVFHQYERYAWLPQLAVTMILAGVAGPKFDLYSNPGADLDPRTLAGNRLSFFSLCLSAAITYACAGADYFVYYPESSPRLKVFAVTVVGLALSFTTMFVIGIGLGSGVASDKAWDDAYSTSQGALIVEGFRPLGAFGSFCSVLTALGLISNIVAPTYASGVDWQALGSNFEKIPRVVWNTVGVIIYTVCAIAGRAALAAIFTNFLALMGYWVCIWFAIVLEEHFIFRAYLGLGWDWSIWNDRHKLPVGIAALVAFLIGWAGSILCMAQVWYIGPIAALIGEYGGDLGNYVGFAFTAIVYWPLRWLELRKFGR</sequence>
<reference evidence="11" key="1">
    <citation type="submission" date="2023-04" db="EMBL/GenBank/DDBJ databases">
        <title>Black Yeasts Isolated from many extreme environments.</title>
        <authorList>
            <person name="Coleine C."/>
            <person name="Stajich J.E."/>
            <person name="Selbmann L."/>
        </authorList>
    </citation>
    <scope>NUCLEOTIDE SEQUENCE</scope>
    <source>
        <strain evidence="11">CCFEE 5312</strain>
    </source>
</reference>
<evidence type="ECO:0000313" key="11">
    <source>
        <dbReference type="EMBL" id="KAK3055616.1"/>
    </source>
</evidence>
<feature type="transmembrane region" description="Helical" evidence="10">
    <location>
        <begin position="138"/>
        <end position="161"/>
    </location>
</feature>
<dbReference type="GO" id="GO:0000329">
    <property type="term" value="C:fungal-type vacuole membrane"/>
    <property type="evidence" value="ECO:0007669"/>
    <property type="project" value="TreeGrafter"/>
</dbReference>
<feature type="transmembrane region" description="Helical" evidence="10">
    <location>
        <begin position="368"/>
        <end position="393"/>
    </location>
</feature>
<gene>
    <name evidence="11" type="primary">TPN1_1</name>
    <name evidence="11" type="ORF">LTR09_003537</name>
</gene>
<dbReference type="GO" id="GO:0015851">
    <property type="term" value="P:nucleobase transport"/>
    <property type="evidence" value="ECO:0007669"/>
    <property type="project" value="UniProtKB-ARBA"/>
</dbReference>
<feature type="region of interest" description="Disordered" evidence="9">
    <location>
        <begin position="1"/>
        <end position="23"/>
    </location>
</feature>